<dbReference type="Proteomes" id="UP000027037">
    <property type="component" value="Unassembled WGS sequence"/>
</dbReference>
<dbReference type="GO" id="GO:0006635">
    <property type="term" value="P:fatty acid beta-oxidation"/>
    <property type="evidence" value="ECO:0007669"/>
    <property type="project" value="TreeGrafter"/>
</dbReference>
<dbReference type="CDD" id="cd06558">
    <property type="entry name" value="crotonase-like"/>
    <property type="match status" value="1"/>
</dbReference>
<evidence type="ECO:0000256" key="3">
    <source>
        <dbReference type="RuleBase" id="RU003707"/>
    </source>
</evidence>
<protein>
    <recommendedName>
        <fullName evidence="6">Enoyl-CoA hydratase</fullName>
    </recommendedName>
</protein>
<gene>
    <name evidence="4" type="ORF">HY29_03490</name>
</gene>
<dbReference type="PATRIC" id="fig|1280946.3.peg.2611"/>
<dbReference type="AlphaFoldDB" id="A0A062U6B5"/>
<dbReference type="STRING" id="1280946.HY29_03490"/>
<sequence>MTGNLIQTEAADGVLTIMLNRPDALNSLDSAACFELSDIFDRYCEDDALRVAIVTGRGEKAFCAGHDLADDILAPMPTKGWAGLSHRSGLNKPLIAAVNGLAFGGGWELAMLCDVVVADPRASFGLPEPKVGFAALGGGARLLPHRVPHHIAMGLILTGRRISAQDAANFGLVNEISEPGRVLETAMQWAQDMIACSPMALRMSKQIAAASTDPVELREPLQALELRLVQELAKSEDVYEGMAAFKEKRAPAWTGR</sequence>
<dbReference type="Gene3D" id="1.10.12.10">
    <property type="entry name" value="Lyase 2-enoyl-coa Hydratase, Chain A, domain 2"/>
    <property type="match status" value="1"/>
</dbReference>
<evidence type="ECO:0000313" key="4">
    <source>
        <dbReference type="EMBL" id="KCZ53293.1"/>
    </source>
</evidence>
<comment type="caution">
    <text evidence="4">The sequence shown here is derived from an EMBL/GenBank/DDBJ whole genome shotgun (WGS) entry which is preliminary data.</text>
</comment>
<dbReference type="InterPro" id="IPR018376">
    <property type="entry name" value="Enoyl-CoA_hyd/isom_CS"/>
</dbReference>
<evidence type="ECO:0000256" key="2">
    <source>
        <dbReference type="ARBA" id="ARBA00023239"/>
    </source>
</evidence>
<name>A0A062U6B5_9PROT</name>
<evidence type="ECO:0000313" key="5">
    <source>
        <dbReference type="Proteomes" id="UP000027037"/>
    </source>
</evidence>
<dbReference type="PROSITE" id="PS00166">
    <property type="entry name" value="ENOYL_COA_HYDRATASE"/>
    <property type="match status" value="1"/>
</dbReference>
<comment type="similarity">
    <text evidence="1 3">Belongs to the enoyl-CoA hydratase/isomerase family.</text>
</comment>
<reference evidence="4 5" key="1">
    <citation type="journal article" date="2014" name="Antonie Van Leeuwenhoek">
        <title>Hyphomonas beringensis sp. nov. and Hyphomonas chukchiensis sp. nov., isolated from surface seawater of the Bering Sea and Chukchi Sea.</title>
        <authorList>
            <person name="Li C."/>
            <person name="Lai Q."/>
            <person name="Li G."/>
            <person name="Dong C."/>
            <person name="Wang J."/>
            <person name="Liao Y."/>
            <person name="Shao Z."/>
        </authorList>
    </citation>
    <scope>NUCLEOTIDE SEQUENCE [LARGE SCALE GENOMIC DNA]</scope>
    <source>
        <strain evidence="4 5">25B14_1</strain>
    </source>
</reference>
<dbReference type="eggNOG" id="COG1024">
    <property type="taxonomic scope" value="Bacteria"/>
</dbReference>
<evidence type="ECO:0000256" key="1">
    <source>
        <dbReference type="ARBA" id="ARBA00005254"/>
    </source>
</evidence>
<dbReference type="InterPro" id="IPR001753">
    <property type="entry name" value="Enoyl-CoA_hydra/iso"/>
</dbReference>
<dbReference type="Gene3D" id="3.90.226.10">
    <property type="entry name" value="2-enoyl-CoA Hydratase, Chain A, domain 1"/>
    <property type="match status" value="1"/>
</dbReference>
<dbReference type="PANTHER" id="PTHR11941">
    <property type="entry name" value="ENOYL-COA HYDRATASE-RELATED"/>
    <property type="match status" value="1"/>
</dbReference>
<proteinExistence type="inferred from homology"/>
<dbReference type="EMBL" id="AWFF01000054">
    <property type="protein sequence ID" value="KCZ53293.1"/>
    <property type="molecule type" value="Genomic_DNA"/>
</dbReference>
<organism evidence="4 5">
    <name type="scientific">Hyphomonas beringensis</name>
    <dbReference type="NCBI Taxonomy" id="1280946"/>
    <lineage>
        <taxon>Bacteria</taxon>
        <taxon>Pseudomonadati</taxon>
        <taxon>Pseudomonadota</taxon>
        <taxon>Alphaproteobacteria</taxon>
        <taxon>Hyphomonadales</taxon>
        <taxon>Hyphomonadaceae</taxon>
        <taxon>Hyphomonas</taxon>
    </lineage>
</organism>
<dbReference type="GO" id="GO:0016829">
    <property type="term" value="F:lyase activity"/>
    <property type="evidence" value="ECO:0007669"/>
    <property type="project" value="UniProtKB-KW"/>
</dbReference>
<dbReference type="InterPro" id="IPR029045">
    <property type="entry name" value="ClpP/crotonase-like_dom_sf"/>
</dbReference>
<keyword evidence="2" id="KW-0456">Lyase</keyword>
<dbReference type="PANTHER" id="PTHR11941:SF54">
    <property type="entry name" value="ENOYL-COA HYDRATASE, MITOCHONDRIAL"/>
    <property type="match status" value="1"/>
</dbReference>
<keyword evidence="5" id="KW-1185">Reference proteome</keyword>
<dbReference type="OrthoDB" id="5730382at2"/>
<evidence type="ECO:0008006" key="6">
    <source>
        <dbReference type="Google" id="ProtNLM"/>
    </source>
</evidence>
<dbReference type="InterPro" id="IPR014748">
    <property type="entry name" value="Enoyl-CoA_hydra_C"/>
</dbReference>
<dbReference type="RefSeq" id="WP_034797659.1">
    <property type="nucleotide sequence ID" value="NZ_AWFF01000054.1"/>
</dbReference>
<dbReference type="SUPFAM" id="SSF52096">
    <property type="entry name" value="ClpP/crotonase"/>
    <property type="match status" value="1"/>
</dbReference>
<dbReference type="Pfam" id="PF00378">
    <property type="entry name" value="ECH_1"/>
    <property type="match status" value="1"/>
</dbReference>
<accession>A0A062U6B5</accession>